<protein>
    <submittedName>
        <fullName evidence="4">TlpA family protein disulfide reductase</fullName>
    </submittedName>
</protein>
<dbReference type="SUPFAM" id="SSF52833">
    <property type="entry name" value="Thioredoxin-like"/>
    <property type="match status" value="1"/>
</dbReference>
<dbReference type="PROSITE" id="PS51352">
    <property type="entry name" value="THIOREDOXIN_2"/>
    <property type="match status" value="1"/>
</dbReference>
<dbReference type="PROSITE" id="PS00194">
    <property type="entry name" value="THIOREDOXIN_1"/>
    <property type="match status" value="1"/>
</dbReference>
<evidence type="ECO:0000259" key="3">
    <source>
        <dbReference type="PROSITE" id="PS51352"/>
    </source>
</evidence>
<feature type="signal peptide" evidence="2">
    <location>
        <begin position="1"/>
        <end position="19"/>
    </location>
</feature>
<feature type="domain" description="Thioredoxin" evidence="3">
    <location>
        <begin position="40"/>
        <end position="182"/>
    </location>
</feature>
<evidence type="ECO:0000256" key="1">
    <source>
        <dbReference type="ARBA" id="ARBA00023284"/>
    </source>
</evidence>
<sequence>MAILTRRSALVLASTVATAALIGKSLAAEQLYDVSTMTLVVPPAPAPALSFQDGAGRTHHLAEFLGKGVVLNLWATWCPPCVAEMPALDQLASRVAGRGIVVLPVSSDRGGAARVRAFYDSHGIEHLPIWLDPEGAALQSLKLEGIPTTLILNRTGRIAGRLEGAINWAAPDAAPLLARVIQST</sequence>
<dbReference type="Gene3D" id="3.40.30.10">
    <property type="entry name" value="Glutaredoxin"/>
    <property type="match status" value="1"/>
</dbReference>
<dbReference type="EMBL" id="DTQM01000071">
    <property type="protein sequence ID" value="HGC42320.1"/>
    <property type="molecule type" value="Genomic_DNA"/>
</dbReference>
<reference evidence="4" key="1">
    <citation type="journal article" date="2020" name="mSystems">
        <title>Genome- and Community-Level Interaction Insights into Carbon Utilization and Element Cycling Functions of Hydrothermarchaeota in Hydrothermal Sediment.</title>
        <authorList>
            <person name="Zhou Z."/>
            <person name="Liu Y."/>
            <person name="Xu W."/>
            <person name="Pan J."/>
            <person name="Luo Z.H."/>
            <person name="Li M."/>
        </authorList>
    </citation>
    <scope>NUCLEOTIDE SEQUENCE</scope>
    <source>
        <strain evidence="4">SpSt-997</strain>
    </source>
</reference>
<dbReference type="AlphaFoldDB" id="A0A8J4H8G5"/>
<dbReference type="GO" id="GO:0015036">
    <property type="term" value="F:disulfide oxidoreductase activity"/>
    <property type="evidence" value="ECO:0007669"/>
    <property type="project" value="UniProtKB-ARBA"/>
</dbReference>
<dbReference type="Pfam" id="PF00578">
    <property type="entry name" value="AhpC-TSA"/>
    <property type="match status" value="1"/>
</dbReference>
<keyword evidence="2" id="KW-0732">Signal</keyword>
<accession>A0A8J4H8G5</accession>
<dbReference type="InterPro" id="IPR050553">
    <property type="entry name" value="Thioredoxin_ResA/DsbE_sf"/>
</dbReference>
<evidence type="ECO:0000256" key="2">
    <source>
        <dbReference type="SAM" id="SignalP"/>
    </source>
</evidence>
<dbReference type="GO" id="GO:0016209">
    <property type="term" value="F:antioxidant activity"/>
    <property type="evidence" value="ECO:0007669"/>
    <property type="project" value="InterPro"/>
</dbReference>
<keyword evidence="1" id="KW-0676">Redox-active center</keyword>
<evidence type="ECO:0000313" key="4">
    <source>
        <dbReference type="EMBL" id="HGC42320.1"/>
    </source>
</evidence>
<dbReference type="CDD" id="cd02966">
    <property type="entry name" value="TlpA_like_family"/>
    <property type="match status" value="1"/>
</dbReference>
<name>A0A8J4H8G5_9PROT</name>
<feature type="chain" id="PRO_5035246509" evidence="2">
    <location>
        <begin position="20"/>
        <end position="184"/>
    </location>
</feature>
<comment type="caution">
    <text evidence="4">The sequence shown here is derived from an EMBL/GenBank/DDBJ whole genome shotgun (WGS) entry which is preliminary data.</text>
</comment>
<dbReference type="InterPro" id="IPR036249">
    <property type="entry name" value="Thioredoxin-like_sf"/>
</dbReference>
<dbReference type="InterPro" id="IPR013766">
    <property type="entry name" value="Thioredoxin_domain"/>
</dbReference>
<dbReference type="PANTHER" id="PTHR42852:SF13">
    <property type="entry name" value="PROTEIN DIPZ"/>
    <property type="match status" value="1"/>
</dbReference>
<dbReference type="InterPro" id="IPR017937">
    <property type="entry name" value="Thioredoxin_CS"/>
</dbReference>
<proteinExistence type="predicted"/>
<dbReference type="PANTHER" id="PTHR42852">
    <property type="entry name" value="THIOL:DISULFIDE INTERCHANGE PROTEIN DSBE"/>
    <property type="match status" value="1"/>
</dbReference>
<gene>
    <name evidence="4" type="ORF">ENY07_03720</name>
</gene>
<dbReference type="InterPro" id="IPR000866">
    <property type="entry name" value="AhpC/TSA"/>
</dbReference>
<organism evidence="4">
    <name type="scientific">Acidicaldus sp</name>
    <dbReference type="NCBI Taxonomy" id="1872105"/>
    <lineage>
        <taxon>Bacteria</taxon>
        <taxon>Pseudomonadati</taxon>
        <taxon>Pseudomonadota</taxon>
        <taxon>Alphaproteobacteria</taxon>
        <taxon>Acetobacterales</taxon>
        <taxon>Acetobacteraceae</taxon>
        <taxon>Acidicaldus</taxon>
    </lineage>
</organism>